<organism evidence="1 2">
    <name type="scientific">Eruca vesicaria subsp. sativa</name>
    <name type="common">Garden rocket</name>
    <name type="synonym">Eruca sativa</name>
    <dbReference type="NCBI Taxonomy" id="29727"/>
    <lineage>
        <taxon>Eukaryota</taxon>
        <taxon>Viridiplantae</taxon>
        <taxon>Streptophyta</taxon>
        <taxon>Embryophyta</taxon>
        <taxon>Tracheophyta</taxon>
        <taxon>Spermatophyta</taxon>
        <taxon>Magnoliopsida</taxon>
        <taxon>eudicotyledons</taxon>
        <taxon>Gunneridae</taxon>
        <taxon>Pentapetalae</taxon>
        <taxon>rosids</taxon>
        <taxon>malvids</taxon>
        <taxon>Brassicales</taxon>
        <taxon>Brassicaceae</taxon>
        <taxon>Brassiceae</taxon>
        <taxon>Eruca</taxon>
    </lineage>
</organism>
<sequence>MFGSLVFRLAEDVSPEDLVFCSDSKETENMLHGVDDEAVEEKGDEYDYDDLSEVVCEDDCELVADASDAKMDT</sequence>
<proteinExistence type="predicted"/>
<gene>
    <name evidence="1" type="ORF">ERUC_LOCUS43419</name>
</gene>
<dbReference type="AlphaFoldDB" id="A0ABC8M760"/>
<evidence type="ECO:0000313" key="1">
    <source>
        <dbReference type="EMBL" id="CAH8390936.1"/>
    </source>
</evidence>
<dbReference type="EMBL" id="CAKOAT010927375">
    <property type="protein sequence ID" value="CAH8390936.1"/>
    <property type="molecule type" value="Genomic_DNA"/>
</dbReference>
<accession>A0ABC8M760</accession>
<reference evidence="1 2" key="1">
    <citation type="submission" date="2022-03" db="EMBL/GenBank/DDBJ databases">
        <authorList>
            <person name="Macdonald S."/>
            <person name="Ahmed S."/>
            <person name="Newling K."/>
        </authorList>
    </citation>
    <scope>NUCLEOTIDE SEQUENCE [LARGE SCALE GENOMIC DNA]</scope>
</reference>
<evidence type="ECO:0000313" key="2">
    <source>
        <dbReference type="Proteomes" id="UP001642260"/>
    </source>
</evidence>
<dbReference type="Proteomes" id="UP001642260">
    <property type="component" value="Unassembled WGS sequence"/>
</dbReference>
<protein>
    <submittedName>
        <fullName evidence="1">Uncharacterized protein</fullName>
    </submittedName>
</protein>
<name>A0ABC8M760_ERUVS</name>
<keyword evidence="2" id="KW-1185">Reference proteome</keyword>
<comment type="caution">
    <text evidence="1">The sequence shown here is derived from an EMBL/GenBank/DDBJ whole genome shotgun (WGS) entry which is preliminary data.</text>
</comment>